<evidence type="ECO:0000313" key="2">
    <source>
        <dbReference type="EMBL" id="KAK4030579.1"/>
    </source>
</evidence>
<dbReference type="PANTHER" id="PTHR18934">
    <property type="entry name" value="ATP-DEPENDENT RNA HELICASE"/>
    <property type="match status" value="1"/>
</dbReference>
<evidence type="ECO:0000313" key="3">
    <source>
        <dbReference type="Proteomes" id="UP001234178"/>
    </source>
</evidence>
<evidence type="ECO:0000259" key="1">
    <source>
        <dbReference type="PROSITE" id="PS51192"/>
    </source>
</evidence>
<keyword evidence="3" id="KW-1185">Reference proteome</keyword>
<sequence>MEHQVSESTLLTYLTTGCLLEALVAKKSLEGYTHIIIDEVHERDEDTDFLLLVVRKFLRHTRTTTKVFLMSVTFDADKFGQYFNSPVIGNFPFTSKRPFRNAPIIEVEHGEPHDIRVYYSEHLQKLEFLGDERYSATVAIQNPKYENISSNRSAILIFLPGVCEIENMHKALLTTTSILISRTVGTSYHYIHKSPVKSKIAPDVTYVIDFCLIKELVTDPDTNLSRPVGRIPPTSADYYSAGYTIKPPPQCKEKMAESQTAMVFDFVHSVGFPYLSLFFLYPRLDLSISSPPGILYSIHSDQNLSSCVAEKSRSSSLIESLLFHGAATSAECGKLMFLFSSIAFVLLSCCFDVDYSIFIKQMVRPINFFVCIKLYAPICRHVDDCIDHQQSLSIVEIVFLIIDQ</sequence>
<dbReference type="PROSITE" id="PS51192">
    <property type="entry name" value="HELICASE_ATP_BIND_1"/>
    <property type="match status" value="1"/>
</dbReference>
<accession>A0ABR0AZM1</accession>
<dbReference type="Gene3D" id="3.40.50.300">
    <property type="entry name" value="P-loop containing nucleotide triphosphate hydrolases"/>
    <property type="match status" value="1"/>
</dbReference>
<dbReference type="InterPro" id="IPR027417">
    <property type="entry name" value="P-loop_NTPase"/>
</dbReference>
<reference evidence="2 3" key="1">
    <citation type="journal article" date="2023" name="Nucleic Acids Res.">
        <title>The hologenome of Daphnia magna reveals possible DNA methylation and microbiome-mediated evolution of the host genome.</title>
        <authorList>
            <person name="Chaturvedi A."/>
            <person name="Li X."/>
            <person name="Dhandapani V."/>
            <person name="Marshall H."/>
            <person name="Kissane S."/>
            <person name="Cuenca-Cambronero M."/>
            <person name="Asole G."/>
            <person name="Calvet F."/>
            <person name="Ruiz-Romero M."/>
            <person name="Marangio P."/>
            <person name="Guigo R."/>
            <person name="Rago D."/>
            <person name="Mirbahai L."/>
            <person name="Eastwood N."/>
            <person name="Colbourne J.K."/>
            <person name="Zhou J."/>
            <person name="Mallon E."/>
            <person name="Orsini L."/>
        </authorList>
    </citation>
    <scope>NUCLEOTIDE SEQUENCE [LARGE SCALE GENOMIC DNA]</scope>
    <source>
        <strain evidence="2">LRV0_1</strain>
    </source>
</reference>
<dbReference type="Proteomes" id="UP001234178">
    <property type="component" value="Unassembled WGS sequence"/>
</dbReference>
<feature type="domain" description="Helicase ATP-binding" evidence="1">
    <location>
        <begin position="1"/>
        <end position="92"/>
    </location>
</feature>
<comment type="caution">
    <text evidence="2">The sequence shown here is derived from an EMBL/GenBank/DDBJ whole genome shotgun (WGS) entry which is preliminary data.</text>
</comment>
<dbReference type="InterPro" id="IPR014001">
    <property type="entry name" value="Helicase_ATP-bd"/>
</dbReference>
<name>A0ABR0AZM1_9CRUS</name>
<gene>
    <name evidence="2" type="ORF">OUZ56_023824</name>
</gene>
<dbReference type="EMBL" id="JAOYFB010000039">
    <property type="protein sequence ID" value="KAK4030579.1"/>
    <property type="molecule type" value="Genomic_DNA"/>
</dbReference>
<protein>
    <recommendedName>
        <fullName evidence="1">Helicase ATP-binding domain-containing protein</fullName>
    </recommendedName>
</protein>
<dbReference type="SUPFAM" id="SSF52540">
    <property type="entry name" value="P-loop containing nucleoside triphosphate hydrolases"/>
    <property type="match status" value="1"/>
</dbReference>
<organism evidence="2 3">
    <name type="scientific">Daphnia magna</name>
    <dbReference type="NCBI Taxonomy" id="35525"/>
    <lineage>
        <taxon>Eukaryota</taxon>
        <taxon>Metazoa</taxon>
        <taxon>Ecdysozoa</taxon>
        <taxon>Arthropoda</taxon>
        <taxon>Crustacea</taxon>
        <taxon>Branchiopoda</taxon>
        <taxon>Diplostraca</taxon>
        <taxon>Cladocera</taxon>
        <taxon>Anomopoda</taxon>
        <taxon>Daphniidae</taxon>
        <taxon>Daphnia</taxon>
    </lineage>
</organism>
<dbReference type="CDD" id="cd17917">
    <property type="entry name" value="DEXHc_RHA-like"/>
    <property type="match status" value="1"/>
</dbReference>
<proteinExistence type="predicted"/>
<dbReference type="PANTHER" id="PTHR18934:SF113">
    <property type="entry name" value="ATP-DEPENDENT RNA HELICASE TDRD9"/>
    <property type="match status" value="1"/>
</dbReference>